<accession>A0A9P5Q0N5</accession>
<evidence type="ECO:0000256" key="2">
    <source>
        <dbReference type="SAM" id="Phobius"/>
    </source>
</evidence>
<keyword evidence="2" id="KW-1133">Transmembrane helix</keyword>
<keyword evidence="4" id="KW-1185">Reference proteome</keyword>
<protein>
    <submittedName>
        <fullName evidence="3">Uncharacterized protein</fullName>
    </submittedName>
</protein>
<feature type="compositionally biased region" description="Basic and acidic residues" evidence="1">
    <location>
        <begin position="68"/>
        <end position="90"/>
    </location>
</feature>
<keyword evidence="2" id="KW-0812">Transmembrane</keyword>
<evidence type="ECO:0000256" key="1">
    <source>
        <dbReference type="SAM" id="MobiDB-lite"/>
    </source>
</evidence>
<proteinExistence type="predicted"/>
<comment type="caution">
    <text evidence="3">The sequence shown here is derived from an EMBL/GenBank/DDBJ whole genome shotgun (WGS) entry which is preliminary data.</text>
</comment>
<evidence type="ECO:0000313" key="3">
    <source>
        <dbReference type="EMBL" id="KAF9071470.1"/>
    </source>
</evidence>
<reference evidence="3" key="1">
    <citation type="submission" date="2020-11" db="EMBL/GenBank/DDBJ databases">
        <authorList>
            <consortium name="DOE Joint Genome Institute"/>
            <person name="Ahrendt S."/>
            <person name="Riley R."/>
            <person name="Andreopoulos W."/>
            <person name="Labutti K."/>
            <person name="Pangilinan J."/>
            <person name="Ruiz-Duenas F.J."/>
            <person name="Barrasa J.M."/>
            <person name="Sanchez-Garcia M."/>
            <person name="Camarero S."/>
            <person name="Miyauchi S."/>
            <person name="Serrano A."/>
            <person name="Linde D."/>
            <person name="Babiker R."/>
            <person name="Drula E."/>
            <person name="Ayuso-Fernandez I."/>
            <person name="Pacheco R."/>
            <person name="Padilla G."/>
            <person name="Ferreira P."/>
            <person name="Barriuso J."/>
            <person name="Kellner H."/>
            <person name="Castanera R."/>
            <person name="Alfaro M."/>
            <person name="Ramirez L."/>
            <person name="Pisabarro A.G."/>
            <person name="Kuo A."/>
            <person name="Tritt A."/>
            <person name="Lipzen A."/>
            <person name="He G."/>
            <person name="Yan M."/>
            <person name="Ng V."/>
            <person name="Cullen D."/>
            <person name="Martin F."/>
            <person name="Rosso M.-N."/>
            <person name="Henrissat B."/>
            <person name="Hibbett D."/>
            <person name="Martinez A.T."/>
            <person name="Grigoriev I.V."/>
        </authorList>
    </citation>
    <scope>NUCLEOTIDE SEQUENCE</scope>
    <source>
        <strain evidence="3">AH 40177</strain>
    </source>
</reference>
<dbReference type="EMBL" id="JADNRY010000032">
    <property type="protein sequence ID" value="KAF9071470.1"/>
    <property type="molecule type" value="Genomic_DNA"/>
</dbReference>
<gene>
    <name evidence="3" type="ORF">BDP27DRAFT_519418</name>
</gene>
<feature type="compositionally biased region" description="Low complexity" evidence="1">
    <location>
        <begin position="26"/>
        <end position="54"/>
    </location>
</feature>
<feature type="region of interest" description="Disordered" evidence="1">
    <location>
        <begin position="1"/>
        <end position="90"/>
    </location>
</feature>
<dbReference type="OrthoDB" id="3153758at2759"/>
<evidence type="ECO:0000313" key="4">
    <source>
        <dbReference type="Proteomes" id="UP000772434"/>
    </source>
</evidence>
<feature type="transmembrane region" description="Helical" evidence="2">
    <location>
        <begin position="99"/>
        <end position="118"/>
    </location>
</feature>
<sequence length="387" mass="42813">MARSSRAATTLPAYRSVDNSPPPSYSSPEPQSRGSSVTSYSSQSSESSITSCSPTPSPSRYTNYTYHHLPDPSERSRETNESDPLLEDKATRRSSANRNIQTFIAGVLVGIFCLYFLLSCLTNDSKFLAPWRKSKLTSYWYNVVPEQTCHSIGAREYSATLANIPSDWDPLEACQSTALSVHGKRVMSPPACSVFTFDNSTAVEGRWIVDFDESECLPLWSPINAESCASYGVRPYHADIVYVPPGLDALASCRDTPLVIHEQSVRPTHCELLVKEDEALGRGPLVVARGHWNVEESSCAPKWVLNTDSQCFSYNKKKYTAVLTGIPEELDPIETCYEAPLPLFGSAPKPQSCDRDGDGRVIGTWYFGDAYCRPVLKAIQNYVSTVR</sequence>
<keyword evidence="2" id="KW-0472">Membrane</keyword>
<dbReference type="AlphaFoldDB" id="A0A9P5Q0N5"/>
<organism evidence="3 4">
    <name type="scientific">Rhodocollybia butyracea</name>
    <dbReference type="NCBI Taxonomy" id="206335"/>
    <lineage>
        <taxon>Eukaryota</taxon>
        <taxon>Fungi</taxon>
        <taxon>Dikarya</taxon>
        <taxon>Basidiomycota</taxon>
        <taxon>Agaricomycotina</taxon>
        <taxon>Agaricomycetes</taxon>
        <taxon>Agaricomycetidae</taxon>
        <taxon>Agaricales</taxon>
        <taxon>Marasmiineae</taxon>
        <taxon>Omphalotaceae</taxon>
        <taxon>Rhodocollybia</taxon>
    </lineage>
</organism>
<dbReference type="Proteomes" id="UP000772434">
    <property type="component" value="Unassembled WGS sequence"/>
</dbReference>
<name>A0A9P5Q0N5_9AGAR</name>